<reference evidence="8 9" key="1">
    <citation type="submission" date="2024-05" db="EMBL/GenBank/DDBJ databases">
        <title>Long read based assembly of the Candida bracarensis genome reveals expanded adhesin content.</title>
        <authorList>
            <person name="Marcet-Houben M."/>
            <person name="Ksiezopolska E."/>
            <person name="Gabaldon T."/>
        </authorList>
    </citation>
    <scope>NUCLEOTIDE SEQUENCE [LARGE SCALE GENOMIC DNA]</scope>
    <source>
        <strain evidence="8 9">CBM6</strain>
    </source>
</reference>
<keyword evidence="4" id="KW-1133">Transmembrane helix</keyword>
<gene>
    <name evidence="8" type="ORF">RNJ44_02526</name>
</gene>
<dbReference type="Proteomes" id="UP001623330">
    <property type="component" value="Unassembled WGS sequence"/>
</dbReference>
<proteinExistence type="predicted"/>
<keyword evidence="3" id="KW-0812">Transmembrane</keyword>
<dbReference type="InterPro" id="IPR050291">
    <property type="entry name" value="CDF_Transporter"/>
</dbReference>
<dbReference type="SUPFAM" id="SSF161111">
    <property type="entry name" value="Cation efflux protein transmembrane domain-like"/>
    <property type="match status" value="1"/>
</dbReference>
<feature type="domain" description="Cation efflux protein transmembrane" evidence="7">
    <location>
        <begin position="100"/>
        <end position="324"/>
    </location>
</feature>
<evidence type="ECO:0000256" key="1">
    <source>
        <dbReference type="ARBA" id="ARBA00004141"/>
    </source>
</evidence>
<organism evidence="8 9">
    <name type="scientific">Nakaseomyces bracarensis</name>
    <dbReference type="NCBI Taxonomy" id="273131"/>
    <lineage>
        <taxon>Eukaryota</taxon>
        <taxon>Fungi</taxon>
        <taxon>Dikarya</taxon>
        <taxon>Ascomycota</taxon>
        <taxon>Saccharomycotina</taxon>
        <taxon>Saccharomycetes</taxon>
        <taxon>Saccharomycetales</taxon>
        <taxon>Saccharomycetaceae</taxon>
        <taxon>Nakaseomyces</taxon>
    </lineage>
</organism>
<evidence type="ECO:0000256" key="2">
    <source>
        <dbReference type="ARBA" id="ARBA00022448"/>
    </source>
</evidence>
<evidence type="ECO:0000256" key="4">
    <source>
        <dbReference type="ARBA" id="ARBA00022989"/>
    </source>
</evidence>
<keyword evidence="5" id="KW-0472">Membrane</keyword>
<comment type="caution">
    <text evidence="8">The sequence shown here is derived from an EMBL/GenBank/DDBJ whole genome shotgun (WGS) entry which is preliminary data.</text>
</comment>
<evidence type="ECO:0000256" key="3">
    <source>
        <dbReference type="ARBA" id="ARBA00022692"/>
    </source>
</evidence>
<feature type="region of interest" description="Disordered" evidence="6">
    <location>
        <begin position="43"/>
        <end position="65"/>
    </location>
</feature>
<keyword evidence="9" id="KW-1185">Reference proteome</keyword>
<dbReference type="InterPro" id="IPR027469">
    <property type="entry name" value="Cation_efflux_TMD_sf"/>
</dbReference>
<evidence type="ECO:0000256" key="6">
    <source>
        <dbReference type="SAM" id="MobiDB-lite"/>
    </source>
</evidence>
<evidence type="ECO:0000256" key="5">
    <source>
        <dbReference type="ARBA" id="ARBA00023136"/>
    </source>
</evidence>
<dbReference type="InterPro" id="IPR058533">
    <property type="entry name" value="Cation_efflux_TM"/>
</dbReference>
<dbReference type="InterPro" id="IPR002524">
    <property type="entry name" value="Cation_efflux"/>
</dbReference>
<dbReference type="Pfam" id="PF01545">
    <property type="entry name" value="Cation_efflux"/>
    <property type="match status" value="1"/>
</dbReference>
<sequence length="413" mass="45314">MYNSVLRRSYQHRLLFPIRSYKHTTAKSTPVVDTHMHTHMHTEATHEEGHSHEHEHGHGHEHTHDMKSMLTHSHSHIEANPLLTLSKEQMMKNPGVRITWIGLGSNVLMAVGKFFGGIAFHSQALLADSVHAMSDLISDFLTLFSVSLSSKKSNDQYPYGYGKVETVGSLAVSTILAGAGVSIGWASLCAVVGPMVPHAVVESLTSIFGSVMTEASSQGHSHSHTHIEATTDINAAWIAAGSIVMKEWIFQATKRVAVRTNSNVLMANAWHHRIDSLTSLVALVAIMSSHFFGVQSLDSLGGLLVSVLIIKAGAEGMVTSVKELTDQAVVPTDDRYVYVRDLLQKHLPQLDGLEVEKVTVMPMGPKLRAIATLALPRDTTLHVQDLDDVTAHLKEAMLEDTRMAFFDVRYTSQ</sequence>
<dbReference type="NCBIfam" id="TIGR01297">
    <property type="entry name" value="CDF"/>
    <property type="match status" value="1"/>
</dbReference>
<evidence type="ECO:0000313" key="9">
    <source>
        <dbReference type="Proteomes" id="UP001623330"/>
    </source>
</evidence>
<protein>
    <submittedName>
        <fullName evidence="8">Mitochondrial metal transporter 2</fullName>
    </submittedName>
</protein>
<name>A0ABR4NLY5_9SACH</name>
<evidence type="ECO:0000313" key="8">
    <source>
        <dbReference type="EMBL" id="KAL3228581.1"/>
    </source>
</evidence>
<dbReference type="EMBL" id="JBEVYD010000013">
    <property type="protein sequence ID" value="KAL3228581.1"/>
    <property type="molecule type" value="Genomic_DNA"/>
</dbReference>
<evidence type="ECO:0000259" key="7">
    <source>
        <dbReference type="Pfam" id="PF01545"/>
    </source>
</evidence>
<dbReference type="PANTHER" id="PTHR43840">
    <property type="entry name" value="MITOCHONDRIAL METAL TRANSPORTER 1-RELATED"/>
    <property type="match status" value="1"/>
</dbReference>
<dbReference type="PANTHER" id="PTHR43840:SF15">
    <property type="entry name" value="MITOCHONDRIAL METAL TRANSPORTER 1-RELATED"/>
    <property type="match status" value="1"/>
</dbReference>
<dbReference type="Gene3D" id="1.20.1510.10">
    <property type="entry name" value="Cation efflux protein transmembrane domain"/>
    <property type="match status" value="1"/>
</dbReference>
<keyword evidence="2" id="KW-0813">Transport</keyword>
<accession>A0ABR4NLY5</accession>
<comment type="subcellular location">
    <subcellularLocation>
        <location evidence="1">Membrane</location>
        <topology evidence="1">Multi-pass membrane protein</topology>
    </subcellularLocation>
</comment>